<dbReference type="AlphaFoldDB" id="A0A1L7NH03"/>
<accession>A0A1L7NH03</accession>
<sequence>MKVSRRKILAGLVAAGVALPAGYYAQQEWQRAQEAELSSDEPAVPVDDLPNALLGERLVGIWDWRLTGNHPALAVLAGPQQLLLDVGQGARALRGYLGTAPYGDRGLQVYGPLAADRLPAVRLKIIAGSGEAYDCDAVLDEIWGDWSEGGGSATLSGQVRLAGTQAGHSGVQAGFVAVRRPFVLARERLPFVAALHEDLISPQRRYYHQLWHASRDRWHRIDDSRRQMVRALGWQVGPLGKERNARGHDRHRNGSGEDFLFMHRHMLHGVRKVQDLRSWASLPAARPSIGHGAQAFFDYLDNRDGYSVPPNWQAAGDDAFSQWLYYVKSTQGLHANFQLWEAQLHDPEYLSTLCLGELGSRIELGVHDWLHMRWASLGRDPNSDYPMPYGRRNYDFSERWFRAENDFLGDPFSSHVNPVFWAFHGWIDDRLNDWYLAHQQAHPGEVKPRMIEGVPWFAPGRWVRVAEPWLGPTRDGCGAWGLGNGGGTGKLDIETMKLALQVIFSPEEDADRLSGRVPQRPWYARHLAPGPRRDGL</sequence>
<protein>
    <submittedName>
        <fullName evidence="2">Chromophore maturation protein PvdP</fullName>
    </submittedName>
    <submittedName>
        <fullName evidence="3">PvdJ/PvdD/PvdP-like protein</fullName>
    </submittedName>
</protein>
<dbReference type="SUPFAM" id="SSF48056">
    <property type="entry name" value="Di-copper centre-containing domain"/>
    <property type="match status" value="1"/>
</dbReference>
<feature type="signal peptide" evidence="1">
    <location>
        <begin position="1"/>
        <end position="25"/>
    </location>
</feature>
<reference evidence="3 5" key="2">
    <citation type="submission" date="2020-09" db="EMBL/GenBank/DDBJ databases">
        <title>Co-existence of a novel multidrug-resistance efflux pump with carbapenem resistance gene blaVIM-2 in one megaplasmid in Pseudomonas putida.</title>
        <authorList>
            <person name="Peng K."/>
            <person name="Li R."/>
        </authorList>
    </citation>
    <scope>NUCLEOTIDE SEQUENCE [LARGE SCALE GENOMIC DNA]</scope>
    <source>
        <strain evidence="3 5">ZXPA-20</strain>
    </source>
</reference>
<organism evidence="2 4">
    <name type="scientific">Pseudomonas putida</name>
    <name type="common">Arthrobacter siderocapsulatus</name>
    <dbReference type="NCBI Taxonomy" id="303"/>
    <lineage>
        <taxon>Bacteria</taxon>
        <taxon>Pseudomonadati</taxon>
        <taxon>Pseudomonadota</taxon>
        <taxon>Gammaproteobacteria</taxon>
        <taxon>Pseudomonadales</taxon>
        <taxon>Pseudomonadaceae</taxon>
        <taxon>Pseudomonas</taxon>
    </lineage>
</organism>
<dbReference type="PROSITE" id="PS51318">
    <property type="entry name" value="TAT"/>
    <property type="match status" value="1"/>
</dbReference>
<dbReference type="RefSeq" id="WP_016488301.1">
    <property type="nucleotide sequence ID" value="NZ_AP015029.1"/>
</dbReference>
<gene>
    <name evidence="3" type="ORF">ID616_21115</name>
    <name evidence="2" type="ORF">KF715C_ch41640</name>
</gene>
<evidence type="ECO:0000313" key="2">
    <source>
        <dbReference type="EMBL" id="BAW24737.1"/>
    </source>
</evidence>
<evidence type="ECO:0000313" key="5">
    <source>
        <dbReference type="Proteomes" id="UP000516786"/>
    </source>
</evidence>
<dbReference type="InterPro" id="IPR006311">
    <property type="entry name" value="TAT_signal"/>
</dbReference>
<dbReference type="EMBL" id="AP015029">
    <property type="protein sequence ID" value="BAW24737.1"/>
    <property type="molecule type" value="Genomic_DNA"/>
</dbReference>
<proteinExistence type="predicted"/>
<dbReference type="InterPro" id="IPR008922">
    <property type="entry name" value="Di-copper_centre_dom_sf"/>
</dbReference>
<name>A0A1L7NH03_PSEPU</name>
<feature type="chain" id="PRO_5044375709" evidence="1">
    <location>
        <begin position="26"/>
        <end position="536"/>
    </location>
</feature>
<evidence type="ECO:0000256" key="1">
    <source>
        <dbReference type="SAM" id="SignalP"/>
    </source>
</evidence>
<keyword evidence="1" id="KW-0732">Signal</keyword>
<dbReference type="Proteomes" id="UP000516786">
    <property type="component" value="Chromosome"/>
</dbReference>
<evidence type="ECO:0000313" key="4">
    <source>
        <dbReference type="Proteomes" id="UP000218731"/>
    </source>
</evidence>
<dbReference type="EMBL" id="CP061723">
    <property type="protein sequence ID" value="QOC96562.1"/>
    <property type="molecule type" value="Genomic_DNA"/>
</dbReference>
<dbReference type="Proteomes" id="UP000218731">
    <property type="component" value="Chromosome 1"/>
</dbReference>
<reference evidence="2 4" key="1">
    <citation type="submission" date="2015-11" db="EMBL/GenBank/DDBJ databases">
        <title>Complete genome sequencing of a biphenyl-degrading bacterium, Pseudomonas putida KF715 (=NBRC110667).</title>
        <authorList>
            <person name="Suenaga H."/>
            <person name="Fujihara N."/>
            <person name="Watanabe T."/>
            <person name="Hirose J."/>
            <person name="Kimura N."/>
            <person name="Yamazoe A."/>
            <person name="Hosoyama A."/>
            <person name="Shimodaira J."/>
            <person name="Furukawa K."/>
        </authorList>
    </citation>
    <scope>NUCLEOTIDE SEQUENCE [LARGE SCALE GENOMIC DNA]</scope>
    <source>
        <strain evidence="2 4">KF715</strain>
    </source>
</reference>
<evidence type="ECO:0000313" key="3">
    <source>
        <dbReference type="EMBL" id="QOC96562.1"/>
    </source>
</evidence>